<name>A0AA97D9N9_9FIRM</name>
<evidence type="ECO:0000256" key="1">
    <source>
        <dbReference type="SAM" id="MobiDB-lite"/>
    </source>
</evidence>
<proteinExistence type="predicted"/>
<organism evidence="2 3">
    <name type="scientific">Caproicibacterium argilliputei</name>
    <dbReference type="NCBI Taxonomy" id="3030016"/>
    <lineage>
        <taxon>Bacteria</taxon>
        <taxon>Bacillati</taxon>
        <taxon>Bacillota</taxon>
        <taxon>Clostridia</taxon>
        <taxon>Eubacteriales</taxon>
        <taxon>Oscillospiraceae</taxon>
        <taxon>Caproicibacterium</taxon>
    </lineage>
</organism>
<dbReference type="KEGG" id="carl:PXC00_13675"/>
<gene>
    <name evidence="2" type="ORF">PXC00_13675</name>
</gene>
<evidence type="ECO:0000313" key="3">
    <source>
        <dbReference type="Proteomes" id="UP001300604"/>
    </source>
</evidence>
<accession>A0AA97D9N9</accession>
<keyword evidence="3" id="KW-1185">Reference proteome</keyword>
<dbReference type="EMBL" id="CP135996">
    <property type="protein sequence ID" value="WOC32217.1"/>
    <property type="molecule type" value="Genomic_DNA"/>
</dbReference>
<reference evidence="3" key="1">
    <citation type="submission" date="2024-06" db="EMBL/GenBank/DDBJ databases">
        <title>Caproicibacterium argilliputei sp. nov, a novel caproic acid producing anaerobic bacterium isolated from pit mud.</title>
        <authorList>
            <person name="Zeng C."/>
        </authorList>
    </citation>
    <scope>NUCLEOTIDE SEQUENCE [LARGE SCALE GENOMIC DNA]</scope>
    <source>
        <strain evidence="3">ZCY20-5</strain>
    </source>
</reference>
<reference evidence="2 3" key="2">
    <citation type="submission" date="2024-06" db="EMBL/GenBank/DDBJ databases">
        <title>Caproicibacterium argilliputei sp. nov, a novel caproic acid producing anaerobic bacterium isolated from pit mud.</title>
        <authorList>
            <person name="Xia S."/>
        </authorList>
    </citation>
    <scope>NUCLEOTIDE SEQUENCE [LARGE SCALE GENOMIC DNA]</scope>
    <source>
        <strain evidence="2 3">ZCY20-5</strain>
    </source>
</reference>
<sequence>MQNRKNNVPANNSPVQMPANPQNITPEQVQQLLNSLSPADKQRVEAVLQNQEATQKLLSTPQAKALMKKFGGGK</sequence>
<protein>
    <submittedName>
        <fullName evidence="2">Uncharacterized protein</fullName>
    </submittedName>
</protein>
<dbReference type="RefSeq" id="WP_275844276.1">
    <property type="nucleotide sequence ID" value="NZ_CP135996.1"/>
</dbReference>
<evidence type="ECO:0000313" key="2">
    <source>
        <dbReference type="EMBL" id="WOC32217.1"/>
    </source>
</evidence>
<feature type="region of interest" description="Disordered" evidence="1">
    <location>
        <begin position="1"/>
        <end position="22"/>
    </location>
</feature>
<dbReference type="AlphaFoldDB" id="A0AA97D9N9"/>
<dbReference type="Proteomes" id="UP001300604">
    <property type="component" value="Chromosome"/>
</dbReference>